<keyword evidence="5" id="KW-1133">Transmembrane helix</keyword>
<evidence type="ECO:0000256" key="5">
    <source>
        <dbReference type="ARBA" id="ARBA00022989"/>
    </source>
</evidence>
<dbReference type="GO" id="GO:0016887">
    <property type="term" value="F:ATP hydrolysis activity"/>
    <property type="evidence" value="ECO:0007669"/>
    <property type="project" value="InterPro"/>
</dbReference>
<keyword evidence="5" id="KW-0812">Transmembrane</keyword>
<keyword evidence="3" id="KW-0547">Nucleotide-binding</keyword>
<dbReference type="InterPro" id="IPR017911">
    <property type="entry name" value="MacB-like_ATP-bd"/>
</dbReference>
<evidence type="ECO:0000256" key="1">
    <source>
        <dbReference type="ARBA" id="ARBA00022448"/>
    </source>
</evidence>
<keyword evidence="6" id="KW-0046">Antibiotic resistance</keyword>
<dbReference type="Gene3D" id="3.40.50.300">
    <property type="entry name" value="P-loop containing nucleotide triphosphate hydrolases"/>
    <property type="match status" value="1"/>
</dbReference>
<dbReference type="Pfam" id="PF00005">
    <property type="entry name" value="ABC_tran"/>
    <property type="match status" value="1"/>
</dbReference>
<keyword evidence="4 9" id="KW-0067">ATP-binding</keyword>
<keyword evidence="5" id="KW-0472">Membrane</keyword>
<evidence type="ECO:0000256" key="6">
    <source>
        <dbReference type="ARBA" id="ARBA00023251"/>
    </source>
</evidence>
<protein>
    <submittedName>
        <fullName evidence="9">Putative ABC transport system ATP-binding protein</fullName>
    </submittedName>
</protein>
<dbReference type="GO" id="GO:0005524">
    <property type="term" value="F:ATP binding"/>
    <property type="evidence" value="ECO:0007669"/>
    <property type="project" value="UniProtKB-KW"/>
</dbReference>
<dbReference type="PANTHER" id="PTHR24220:SF86">
    <property type="entry name" value="ABC TRANSPORTER ABCH.1"/>
    <property type="match status" value="1"/>
</dbReference>
<evidence type="ECO:0000256" key="4">
    <source>
        <dbReference type="ARBA" id="ARBA00022840"/>
    </source>
</evidence>
<dbReference type="FunFam" id="3.40.50.300:FF:000032">
    <property type="entry name" value="Export ABC transporter ATP-binding protein"/>
    <property type="match status" value="1"/>
</dbReference>
<dbReference type="PROSITE" id="PS00211">
    <property type="entry name" value="ABC_TRANSPORTER_1"/>
    <property type="match status" value="1"/>
</dbReference>
<accession>A0A497X7F6</accession>
<dbReference type="PROSITE" id="PS50893">
    <property type="entry name" value="ABC_TRANSPORTER_2"/>
    <property type="match status" value="1"/>
</dbReference>
<dbReference type="GO" id="GO:0098796">
    <property type="term" value="C:membrane protein complex"/>
    <property type="evidence" value="ECO:0007669"/>
    <property type="project" value="UniProtKB-ARBA"/>
</dbReference>
<proteinExistence type="inferred from homology"/>
<evidence type="ECO:0000259" key="8">
    <source>
        <dbReference type="PROSITE" id="PS50893"/>
    </source>
</evidence>
<dbReference type="InterPro" id="IPR015854">
    <property type="entry name" value="ABC_transpr_LolD-like"/>
</dbReference>
<dbReference type="SMART" id="SM00382">
    <property type="entry name" value="AAA"/>
    <property type="match status" value="1"/>
</dbReference>
<dbReference type="GO" id="GO:0005886">
    <property type="term" value="C:plasma membrane"/>
    <property type="evidence" value="ECO:0007669"/>
    <property type="project" value="TreeGrafter"/>
</dbReference>
<reference evidence="9 10" key="1">
    <citation type="submission" date="2018-10" db="EMBL/GenBank/DDBJ databases">
        <title>Genomic Encyclopedia of Type Strains, Phase IV (KMG-IV): sequencing the most valuable type-strain genomes for metagenomic binning, comparative biology and taxonomic classification.</title>
        <authorList>
            <person name="Goeker M."/>
        </authorList>
    </citation>
    <scope>NUCLEOTIDE SEQUENCE [LARGE SCALE GENOMIC DNA]</scope>
    <source>
        <strain evidence="9 10">DSM 26916</strain>
    </source>
</reference>
<dbReference type="Proteomes" id="UP000268908">
    <property type="component" value="Unassembled WGS sequence"/>
</dbReference>
<dbReference type="CDD" id="cd03255">
    <property type="entry name" value="ABC_MJ0796_LolCDE_FtsE"/>
    <property type="match status" value="1"/>
</dbReference>
<sequence>MLPPPPTGGGWGVGTSMIRLTGIERVFPVGDEEVHALRGVDLAIAAGEYLSIMGPSGSGKSSLLNIIGLLDRPNAGSYFLDERDVTALSDDELARVRREKIGFVFQFFHLVPRLTAAQNIELPMVLAGIDPAERSRRLDALLGEYGLAERAGHRPDQLSGGQCQRVAIARAMSMRPGVILADEPTGNLDRHTGQEVIGVLEQLHAAGGTLVIVTHDGEIGGRARRRIRIVDGEIVADES</sequence>
<dbReference type="GO" id="GO:0046677">
    <property type="term" value="P:response to antibiotic"/>
    <property type="evidence" value="ECO:0007669"/>
    <property type="project" value="UniProtKB-KW"/>
</dbReference>
<dbReference type="InterPro" id="IPR003593">
    <property type="entry name" value="AAA+_ATPase"/>
</dbReference>
<dbReference type="PANTHER" id="PTHR24220">
    <property type="entry name" value="IMPORT ATP-BINDING PROTEIN"/>
    <property type="match status" value="1"/>
</dbReference>
<evidence type="ECO:0000313" key="10">
    <source>
        <dbReference type="Proteomes" id="UP000268908"/>
    </source>
</evidence>
<comment type="similarity">
    <text evidence="7">Belongs to the ABC transporter superfamily. Macrolide exporter (TC 3.A.1.122) family.</text>
</comment>
<evidence type="ECO:0000313" key="9">
    <source>
        <dbReference type="EMBL" id="RLJ61630.1"/>
    </source>
</evidence>
<keyword evidence="2" id="KW-1003">Cell membrane</keyword>
<gene>
    <name evidence="9" type="ORF">DFR35_2834</name>
</gene>
<organism evidence="9 10">
    <name type="scientific">Sulfurisoma sediminicola</name>
    <dbReference type="NCBI Taxonomy" id="1381557"/>
    <lineage>
        <taxon>Bacteria</taxon>
        <taxon>Pseudomonadati</taxon>
        <taxon>Pseudomonadota</taxon>
        <taxon>Betaproteobacteria</taxon>
        <taxon>Nitrosomonadales</taxon>
        <taxon>Sterolibacteriaceae</taxon>
        <taxon>Sulfurisoma</taxon>
    </lineage>
</organism>
<keyword evidence="1" id="KW-0813">Transport</keyword>
<dbReference type="SUPFAM" id="SSF52540">
    <property type="entry name" value="P-loop containing nucleoside triphosphate hydrolases"/>
    <property type="match status" value="1"/>
</dbReference>
<dbReference type="AlphaFoldDB" id="A0A497X7F6"/>
<dbReference type="EMBL" id="RCCI01000009">
    <property type="protein sequence ID" value="RLJ61630.1"/>
    <property type="molecule type" value="Genomic_DNA"/>
</dbReference>
<dbReference type="GO" id="GO:0022857">
    <property type="term" value="F:transmembrane transporter activity"/>
    <property type="evidence" value="ECO:0007669"/>
    <property type="project" value="TreeGrafter"/>
</dbReference>
<dbReference type="InterPro" id="IPR003439">
    <property type="entry name" value="ABC_transporter-like_ATP-bd"/>
</dbReference>
<comment type="caution">
    <text evidence="9">The sequence shown here is derived from an EMBL/GenBank/DDBJ whole genome shotgun (WGS) entry which is preliminary data.</text>
</comment>
<feature type="domain" description="ABC transporter" evidence="8">
    <location>
        <begin position="18"/>
        <end position="239"/>
    </location>
</feature>
<dbReference type="InterPro" id="IPR017871">
    <property type="entry name" value="ABC_transporter-like_CS"/>
</dbReference>
<evidence type="ECO:0000256" key="7">
    <source>
        <dbReference type="ARBA" id="ARBA00038388"/>
    </source>
</evidence>
<keyword evidence="10" id="KW-1185">Reference proteome</keyword>
<evidence type="ECO:0000256" key="2">
    <source>
        <dbReference type="ARBA" id="ARBA00022475"/>
    </source>
</evidence>
<name>A0A497X7F6_9PROT</name>
<evidence type="ECO:0000256" key="3">
    <source>
        <dbReference type="ARBA" id="ARBA00022741"/>
    </source>
</evidence>
<dbReference type="InterPro" id="IPR027417">
    <property type="entry name" value="P-loop_NTPase"/>
</dbReference>